<protein>
    <submittedName>
        <fullName evidence="2">Uncharacterized protein</fullName>
    </submittedName>
</protein>
<proteinExistence type="predicted"/>
<dbReference type="AlphaFoldDB" id="A0AA88IAI5"/>
<keyword evidence="3" id="KW-1185">Reference proteome</keyword>
<evidence type="ECO:0000256" key="1">
    <source>
        <dbReference type="SAM" id="MobiDB-lite"/>
    </source>
</evidence>
<dbReference type="Proteomes" id="UP001187531">
    <property type="component" value="Unassembled WGS sequence"/>
</dbReference>
<gene>
    <name evidence="2" type="ORF">QYM36_001118</name>
</gene>
<reference evidence="2" key="1">
    <citation type="submission" date="2023-07" db="EMBL/GenBank/DDBJ databases">
        <title>Chromosome-level genome assembly of Artemia franciscana.</title>
        <authorList>
            <person name="Jo E."/>
        </authorList>
    </citation>
    <scope>NUCLEOTIDE SEQUENCE</scope>
    <source>
        <tissue evidence="2">Whole body</tissue>
    </source>
</reference>
<feature type="region of interest" description="Disordered" evidence="1">
    <location>
        <begin position="185"/>
        <end position="221"/>
    </location>
</feature>
<evidence type="ECO:0000313" key="2">
    <source>
        <dbReference type="EMBL" id="KAK2724503.1"/>
    </source>
</evidence>
<sequence length="310" mass="34833">MSENPLLDIISAIKDLSESDEYEDSGHSSNPQSRCWGFRKPDVDSIGYAGTNTNDSGYKSFCATPDVPEYADYDLQKVKEIPHDCSSEEQILKLRNALECALSRYKPKVCEKNNYLRHRKCYCSVSCHVCQPKPQIDCCSSTQRTIKIDSAHADIAKPSDIYGMTSVSEQLDMILYRLSPEMPSSSVAEKTSNKSSQPAFVTNHEPDTSNSNPPQPPSIRSKVKCFKTASNSSADTSDYHLYEEIVYELMTSNSKSEPDEPPPLPERPKALKNSKQKKRNKLFQFIQKRKQPPSNANVDDDYGFCSTAKK</sequence>
<name>A0AA88IAI5_ARTSF</name>
<feature type="region of interest" description="Disordered" evidence="1">
    <location>
        <begin position="252"/>
        <end position="310"/>
    </location>
</feature>
<dbReference type="EMBL" id="JAVRJZ010000003">
    <property type="protein sequence ID" value="KAK2724503.1"/>
    <property type="molecule type" value="Genomic_DNA"/>
</dbReference>
<accession>A0AA88IAI5</accession>
<feature type="compositionally biased region" description="Basic residues" evidence="1">
    <location>
        <begin position="270"/>
        <end position="291"/>
    </location>
</feature>
<evidence type="ECO:0000313" key="3">
    <source>
        <dbReference type="Proteomes" id="UP001187531"/>
    </source>
</evidence>
<feature type="compositionally biased region" description="Polar residues" evidence="1">
    <location>
        <begin position="185"/>
        <end position="200"/>
    </location>
</feature>
<comment type="caution">
    <text evidence="2">The sequence shown here is derived from an EMBL/GenBank/DDBJ whole genome shotgun (WGS) entry which is preliminary data.</text>
</comment>
<organism evidence="2 3">
    <name type="scientific">Artemia franciscana</name>
    <name type="common">Brine shrimp</name>
    <name type="synonym">Artemia sanfranciscana</name>
    <dbReference type="NCBI Taxonomy" id="6661"/>
    <lineage>
        <taxon>Eukaryota</taxon>
        <taxon>Metazoa</taxon>
        <taxon>Ecdysozoa</taxon>
        <taxon>Arthropoda</taxon>
        <taxon>Crustacea</taxon>
        <taxon>Branchiopoda</taxon>
        <taxon>Anostraca</taxon>
        <taxon>Artemiidae</taxon>
        <taxon>Artemia</taxon>
    </lineage>
</organism>